<accession>A0A2S9YTI7</accession>
<evidence type="ECO:0000256" key="1">
    <source>
        <dbReference type="SAM" id="Phobius"/>
    </source>
</evidence>
<protein>
    <submittedName>
        <fullName evidence="2">Uncharacterized protein</fullName>
    </submittedName>
</protein>
<reference evidence="2 3" key="1">
    <citation type="submission" date="2018-03" db="EMBL/GenBank/DDBJ databases">
        <title>Draft Genome Sequences of the Obligatory Marine Myxobacteria Enhygromyxa salina SWB007.</title>
        <authorList>
            <person name="Poehlein A."/>
            <person name="Moghaddam J.A."/>
            <person name="Harms H."/>
            <person name="Alanjari M."/>
            <person name="Koenig G.M."/>
            <person name="Daniel R."/>
            <person name="Schaeberle T.F."/>
        </authorList>
    </citation>
    <scope>NUCLEOTIDE SEQUENCE [LARGE SCALE GENOMIC DNA]</scope>
    <source>
        <strain evidence="2 3">SWB007</strain>
    </source>
</reference>
<keyword evidence="1" id="KW-1133">Transmembrane helix</keyword>
<name>A0A2S9YTI7_9BACT</name>
<organism evidence="2 3">
    <name type="scientific">Enhygromyxa salina</name>
    <dbReference type="NCBI Taxonomy" id="215803"/>
    <lineage>
        <taxon>Bacteria</taxon>
        <taxon>Pseudomonadati</taxon>
        <taxon>Myxococcota</taxon>
        <taxon>Polyangia</taxon>
        <taxon>Nannocystales</taxon>
        <taxon>Nannocystaceae</taxon>
        <taxon>Enhygromyxa</taxon>
    </lineage>
</organism>
<evidence type="ECO:0000313" key="2">
    <source>
        <dbReference type="EMBL" id="PRQ08390.1"/>
    </source>
</evidence>
<keyword evidence="1" id="KW-0472">Membrane</keyword>
<feature type="transmembrane region" description="Helical" evidence="1">
    <location>
        <begin position="119"/>
        <end position="136"/>
    </location>
</feature>
<dbReference type="Proteomes" id="UP000238823">
    <property type="component" value="Unassembled WGS sequence"/>
</dbReference>
<keyword evidence="1" id="KW-0812">Transmembrane</keyword>
<sequence length="328" mass="36089">MRKRPWLGCAQFQTPTRATPRRLVAQTREEQLWRRCVPRLFAPGEQPAPLTRAINHIGVTPMAHVTFLNLDYQIYLNQVLHTAGGTWLTHLVCVPLNVGLLFYALAIHTGGPDSMFMNAGLVLLAVLAAWYTAMAVKLRSGLWAGVVLAVLAGLWLVANVCAGLVAGGELAWFLRPITLVAAVSAVQAYSHLFEEHVPPRANFQQRWQPVREFIWGDPATVTLQARLQRLAWTPIGGLWGLLDEWWASAKLLPLYLLELLWALGYRRAQREQIRGRSLEALASGDPALDWVGIGGGASVAALGEASASDHDHDDQHEAAAALAELNWV</sequence>
<comment type="caution">
    <text evidence="2">The sequence shown here is derived from an EMBL/GenBank/DDBJ whole genome shotgun (WGS) entry which is preliminary data.</text>
</comment>
<feature type="transmembrane region" description="Helical" evidence="1">
    <location>
        <begin position="142"/>
        <end position="165"/>
    </location>
</feature>
<evidence type="ECO:0000313" key="3">
    <source>
        <dbReference type="Proteomes" id="UP000238823"/>
    </source>
</evidence>
<gene>
    <name evidence="2" type="ORF">ENSA7_20170</name>
</gene>
<feature type="transmembrane region" description="Helical" evidence="1">
    <location>
        <begin position="87"/>
        <end position="107"/>
    </location>
</feature>
<dbReference type="AlphaFoldDB" id="A0A2S9YTI7"/>
<dbReference type="EMBL" id="PVNL01000042">
    <property type="protein sequence ID" value="PRQ08390.1"/>
    <property type="molecule type" value="Genomic_DNA"/>
</dbReference>
<proteinExistence type="predicted"/>